<evidence type="ECO:0000256" key="1">
    <source>
        <dbReference type="ARBA" id="ARBA00007261"/>
    </source>
</evidence>
<dbReference type="Gene3D" id="3.30.830.10">
    <property type="entry name" value="Metalloenzyme, LuxS/M16 peptidase-like"/>
    <property type="match status" value="4"/>
</dbReference>
<evidence type="ECO:0008006" key="7">
    <source>
        <dbReference type="Google" id="ProtNLM"/>
    </source>
</evidence>
<dbReference type="EMBL" id="PJKN01000001">
    <property type="protein sequence ID" value="PNC58014.1"/>
    <property type="molecule type" value="Genomic_DNA"/>
</dbReference>
<feature type="domain" description="Peptidase M16 N-terminal" evidence="3">
    <location>
        <begin position="18"/>
        <end position="163"/>
    </location>
</feature>
<evidence type="ECO:0000259" key="4">
    <source>
        <dbReference type="Pfam" id="PF05193"/>
    </source>
</evidence>
<dbReference type="InterPro" id="IPR007863">
    <property type="entry name" value="Peptidase_M16_C"/>
</dbReference>
<dbReference type="Pfam" id="PF00675">
    <property type="entry name" value="Peptidase_M16"/>
    <property type="match status" value="2"/>
</dbReference>
<dbReference type="Proteomes" id="UP000235914">
    <property type="component" value="Unassembled WGS sequence"/>
</dbReference>
<dbReference type="Pfam" id="PF05193">
    <property type="entry name" value="Peptidase_M16_C"/>
    <property type="match status" value="2"/>
</dbReference>
<dbReference type="AlphaFoldDB" id="A0AAP8NN90"/>
<sequence length="840" mass="93113">MSSAKEPVTRRFGNGLTVLIKEDKSHPVVSLQYWVGTGSMNEGHWQGSGLSHLLEHLVFKGTAHFSGQELARKVQERGGHWNAYTSVNRTVYYIDGPAESWQIFLNLLTELVFFPTFPEDEMEREKEVVRREMAMYADDPDSVAYQLLMQTLYLKHPCRWPVLGERAAFDCLTRQDVLDYHASRYVPNNVVLSIAGDVDAAEILSHLELLVEDLKSRPLNREPIPHEPHQFGSRRVRKEFAVPYSKLHLAWRLPCSAHPDTPALSALSSILGGGRSARFYEKFHDRLGLVYSIEVHSNQSETDEGAFTISMDVDRAQRDKVRDMVLQELRNLAEEDFTEDLKRVCKQTRVSRLRRRSSASGVASEMGADWFGSRNLNLSSEWQEAIERVTTEDLHRVCSTWLSSPNVTEVSLDPPGSNAGDEERASASAGTALSEHVLGNGMKVVIREDHRLPLAYACMAFKAGCRAENEHDAGVTDLMSECLLKGTSTRSAADIARFLEDIGGAINTSTGNNSLSVGCQVLAEDLDAGLELMADVVMNPSFPEDAFLREKESFVADAEEDMEDPLSVAFRQERKVAYGHVSYGNSPSGTPESLSSLTVQDIKKQYERIICASNAVICISGDVRKEEVLPLLEKHLGGMRAGTPPALTPTPALRAGREVAVLDKQQAVLVVGVPGVDVASPEMAQALLFQSWCSDMAGPVFTNIREEAGLAYYASSSLFIGMDAGGICFYLGTSPEQLEEAERRLEETLEMIYKQGMTEDELERTRAAALSSRLLAMQSNGTLCQMLALDILFSLPLEAFEQQTNAIRKMDLARMNAFIRKVLDPAQPRSWSVVRPPAGE</sequence>
<reference evidence="5 6" key="1">
    <citation type="journal article" date="2017" name="BMC Genomics">
        <title>Genome sequencing of 39 Akkermansia muciniphila isolates reveals its population structure, genomic and functional diverisity, and global distribution in mammalian gut microbiotas.</title>
        <authorList>
            <person name="Guo X."/>
            <person name="Li S."/>
            <person name="Zhang J."/>
            <person name="Wu F."/>
            <person name="Li X."/>
            <person name="Wu D."/>
            <person name="Zhang M."/>
            <person name="Ou Z."/>
            <person name="Jie Z."/>
            <person name="Yan Q."/>
            <person name="Li P."/>
            <person name="Yi J."/>
            <person name="Peng Y."/>
        </authorList>
    </citation>
    <scope>NUCLEOTIDE SEQUENCE [LARGE SCALE GENOMIC DNA]</scope>
    <source>
        <strain evidence="5 6">GP43</strain>
    </source>
</reference>
<dbReference type="InterPro" id="IPR050361">
    <property type="entry name" value="MPP/UQCRC_Complex"/>
</dbReference>
<feature type="region of interest" description="Disordered" evidence="2">
    <location>
        <begin position="409"/>
        <end position="430"/>
    </location>
</feature>
<accession>A0AAP8NN90</accession>
<comment type="caution">
    <text evidence="5">The sequence shown here is derived from an EMBL/GenBank/DDBJ whole genome shotgun (WGS) entry which is preliminary data.</text>
</comment>
<dbReference type="GO" id="GO:0046872">
    <property type="term" value="F:metal ion binding"/>
    <property type="evidence" value="ECO:0007669"/>
    <property type="project" value="InterPro"/>
</dbReference>
<gene>
    <name evidence="5" type="ORF">CXU09_02880</name>
</gene>
<dbReference type="PANTHER" id="PTHR11851:SF49">
    <property type="entry name" value="MITOCHONDRIAL-PROCESSING PEPTIDASE SUBUNIT ALPHA"/>
    <property type="match status" value="1"/>
</dbReference>
<evidence type="ECO:0000256" key="2">
    <source>
        <dbReference type="SAM" id="MobiDB-lite"/>
    </source>
</evidence>
<dbReference type="InterPro" id="IPR011765">
    <property type="entry name" value="Pept_M16_N"/>
</dbReference>
<organism evidence="5 6">
    <name type="scientific">Akkermansia muciniphila</name>
    <dbReference type="NCBI Taxonomy" id="239935"/>
    <lineage>
        <taxon>Bacteria</taxon>
        <taxon>Pseudomonadati</taxon>
        <taxon>Verrucomicrobiota</taxon>
        <taxon>Verrucomicrobiia</taxon>
        <taxon>Verrucomicrobiales</taxon>
        <taxon>Akkermansiaceae</taxon>
        <taxon>Akkermansia</taxon>
    </lineage>
</organism>
<feature type="domain" description="Peptidase M16 N-terminal" evidence="3">
    <location>
        <begin position="443"/>
        <end position="572"/>
    </location>
</feature>
<dbReference type="RefSeq" id="WP_102735292.1">
    <property type="nucleotide sequence ID" value="NZ_PJKN01000001.1"/>
</dbReference>
<evidence type="ECO:0000313" key="5">
    <source>
        <dbReference type="EMBL" id="PNC58014.1"/>
    </source>
</evidence>
<evidence type="ECO:0000259" key="3">
    <source>
        <dbReference type="Pfam" id="PF00675"/>
    </source>
</evidence>
<dbReference type="PANTHER" id="PTHR11851">
    <property type="entry name" value="METALLOPROTEASE"/>
    <property type="match status" value="1"/>
</dbReference>
<dbReference type="InterPro" id="IPR011249">
    <property type="entry name" value="Metalloenz_LuxS/M16"/>
</dbReference>
<name>A0AAP8NN90_9BACT</name>
<protein>
    <recommendedName>
        <fullName evidence="7">Insulinase family protein</fullName>
    </recommendedName>
</protein>
<evidence type="ECO:0000313" key="6">
    <source>
        <dbReference type="Proteomes" id="UP000235914"/>
    </source>
</evidence>
<feature type="domain" description="Peptidase M16 C-terminal" evidence="4">
    <location>
        <begin position="172"/>
        <end position="340"/>
    </location>
</feature>
<comment type="similarity">
    <text evidence="1">Belongs to the peptidase M16 family.</text>
</comment>
<feature type="domain" description="Peptidase M16 C-terminal" evidence="4">
    <location>
        <begin position="596"/>
        <end position="768"/>
    </location>
</feature>
<proteinExistence type="inferred from homology"/>
<dbReference type="SUPFAM" id="SSF63411">
    <property type="entry name" value="LuxS/MPP-like metallohydrolase"/>
    <property type="match status" value="4"/>
</dbReference>